<dbReference type="CDD" id="cd04732">
    <property type="entry name" value="HisA"/>
    <property type="match status" value="1"/>
</dbReference>
<comment type="similarity">
    <text evidence="4 9 10">Belongs to the HisA/HisF family.</text>
</comment>
<dbReference type="InterPro" id="IPR023016">
    <property type="entry name" value="HisA/PriA"/>
</dbReference>
<evidence type="ECO:0000256" key="3">
    <source>
        <dbReference type="ARBA" id="ARBA00005133"/>
    </source>
</evidence>
<dbReference type="EMBL" id="DSUJ01000003">
    <property type="protein sequence ID" value="HFI90202.1"/>
    <property type="molecule type" value="Genomic_DNA"/>
</dbReference>
<dbReference type="GO" id="GO:0000162">
    <property type="term" value="P:L-tryptophan biosynthetic process"/>
    <property type="evidence" value="ECO:0007669"/>
    <property type="project" value="TreeGrafter"/>
</dbReference>
<evidence type="ECO:0000256" key="2">
    <source>
        <dbReference type="ARBA" id="ARBA00004496"/>
    </source>
</evidence>
<evidence type="ECO:0000256" key="5">
    <source>
        <dbReference type="ARBA" id="ARBA00022490"/>
    </source>
</evidence>
<keyword evidence="8 9" id="KW-0413">Isomerase</keyword>
<evidence type="ECO:0000313" key="13">
    <source>
        <dbReference type="EMBL" id="HGT49115.1"/>
    </source>
</evidence>
<dbReference type="GO" id="GO:0000105">
    <property type="term" value="P:L-histidine biosynthetic process"/>
    <property type="evidence" value="ECO:0007669"/>
    <property type="project" value="UniProtKB-UniRule"/>
</dbReference>
<dbReference type="PANTHER" id="PTHR43090">
    <property type="entry name" value="1-(5-PHOSPHORIBOSYL)-5-[(5-PHOSPHORIBOSYLAMINO)METHYLIDENEAMINO] IMIDAZOLE-4-CARBOXAMIDE ISOMERASE"/>
    <property type="match status" value="1"/>
</dbReference>
<dbReference type="EC" id="5.3.1.16" evidence="9 11"/>
<evidence type="ECO:0000256" key="1">
    <source>
        <dbReference type="ARBA" id="ARBA00000901"/>
    </source>
</evidence>
<dbReference type="UniPathway" id="UPA00031">
    <property type="reaction ID" value="UER00009"/>
</dbReference>
<evidence type="ECO:0000256" key="10">
    <source>
        <dbReference type="RuleBase" id="RU003657"/>
    </source>
</evidence>
<dbReference type="FunFam" id="3.20.20.70:FF:000009">
    <property type="entry name" value="1-(5-phosphoribosyl)-5-[(5-phosphoribosylamino)methylideneamino] imidazole-4-carboxamide isomerase"/>
    <property type="match status" value="1"/>
</dbReference>
<comment type="pathway">
    <text evidence="3 9 11">Amino-acid biosynthesis; L-histidine biosynthesis; L-histidine from 5-phospho-alpha-D-ribose 1-diphosphate: step 4/9.</text>
</comment>
<dbReference type="InterPro" id="IPR006062">
    <property type="entry name" value="His_biosynth"/>
</dbReference>
<keyword evidence="6 9" id="KW-0028">Amino-acid biosynthesis</keyword>
<dbReference type="PANTHER" id="PTHR43090:SF2">
    <property type="entry name" value="1-(5-PHOSPHORIBOSYL)-5-[(5-PHOSPHORIBOSYLAMINO)METHYLIDENEAMINO] IMIDAZOLE-4-CARBOXAMIDE ISOMERASE"/>
    <property type="match status" value="1"/>
</dbReference>
<evidence type="ECO:0000313" key="12">
    <source>
        <dbReference type="EMBL" id="HFI90202.1"/>
    </source>
</evidence>
<evidence type="ECO:0000256" key="6">
    <source>
        <dbReference type="ARBA" id="ARBA00022605"/>
    </source>
</evidence>
<comment type="subcellular location">
    <subcellularLocation>
        <location evidence="2 9 11">Cytoplasm</location>
    </subcellularLocation>
</comment>
<dbReference type="EMBL" id="DSVI01000026">
    <property type="protein sequence ID" value="HGT49115.1"/>
    <property type="molecule type" value="Genomic_DNA"/>
</dbReference>
<comment type="caution">
    <text evidence="12">The sequence shown here is derived from an EMBL/GenBank/DDBJ whole genome shotgun (WGS) entry which is preliminary data.</text>
</comment>
<dbReference type="GO" id="GO:0003949">
    <property type="term" value="F:1-(5-phosphoribosyl)-5-[(5-phosphoribosylamino)methylideneamino]imidazole-4-carboxamide isomerase activity"/>
    <property type="evidence" value="ECO:0007669"/>
    <property type="project" value="UniProtKB-UniRule"/>
</dbReference>
<dbReference type="HAMAP" id="MF_01014">
    <property type="entry name" value="HisA"/>
    <property type="match status" value="1"/>
</dbReference>
<organism evidence="12">
    <name type="scientific">Ignavibacterium album</name>
    <dbReference type="NCBI Taxonomy" id="591197"/>
    <lineage>
        <taxon>Bacteria</taxon>
        <taxon>Pseudomonadati</taxon>
        <taxon>Ignavibacteriota</taxon>
        <taxon>Ignavibacteria</taxon>
        <taxon>Ignavibacteriales</taxon>
        <taxon>Ignavibacteriaceae</taxon>
        <taxon>Ignavibacterium</taxon>
    </lineage>
</organism>
<dbReference type="InterPro" id="IPR011060">
    <property type="entry name" value="RibuloseP-bd_barrel"/>
</dbReference>
<dbReference type="InterPro" id="IPR013785">
    <property type="entry name" value="Aldolase_TIM"/>
</dbReference>
<sequence length="238" mass="26586">MKIIPAIDILDNKLVRLEKGKFQTSKVYSDNPLDVAKTFDGFGFEWLHIVDLSGSKSGKISTIDLLDKIKNKTRLKIQFGGGIRSFEDAKQLISYVDRIIIGSLSVTDKNEFEKIISEIGEQKIICAVDVKNEKVMTKGWTVDSELTLQNHIDYCSSVGIKNFLVTDIQRDGMLTGPNLNLYRKLITNYPSLNFIASGGISSYDDLINLKKINAYAVVVGKAIYENKISLKELKEIAG</sequence>
<dbReference type="InterPro" id="IPR044524">
    <property type="entry name" value="Isoase_HisA-like"/>
</dbReference>
<proteinExistence type="inferred from homology"/>
<dbReference type="Pfam" id="PF00977">
    <property type="entry name" value="His_biosynth"/>
    <property type="match status" value="1"/>
</dbReference>
<protein>
    <recommendedName>
        <fullName evidence="9 11">1-(5-phosphoribosyl)-5-[(5-phosphoribosylamino)methylideneamino] imidazole-4-carboxamide isomerase</fullName>
        <ecNumber evidence="9 11">5.3.1.16</ecNumber>
    </recommendedName>
    <alternativeName>
        <fullName evidence="9">Phosphoribosylformimino-5-aminoimidazole carboxamide ribotide isomerase</fullName>
    </alternativeName>
</protein>
<dbReference type="AlphaFoldDB" id="A0A7V2ZHS0"/>
<keyword evidence="5 9" id="KW-0963">Cytoplasm</keyword>
<dbReference type="Gene3D" id="3.20.20.70">
    <property type="entry name" value="Aldolase class I"/>
    <property type="match status" value="1"/>
</dbReference>
<evidence type="ECO:0000256" key="7">
    <source>
        <dbReference type="ARBA" id="ARBA00023102"/>
    </source>
</evidence>
<feature type="active site" description="Proton donor" evidence="9">
    <location>
        <position position="129"/>
    </location>
</feature>
<evidence type="ECO:0000256" key="11">
    <source>
        <dbReference type="RuleBase" id="RU003658"/>
    </source>
</evidence>
<feature type="active site" description="Proton acceptor" evidence="9">
    <location>
        <position position="8"/>
    </location>
</feature>
<evidence type="ECO:0000256" key="4">
    <source>
        <dbReference type="ARBA" id="ARBA00009667"/>
    </source>
</evidence>
<evidence type="ECO:0000256" key="9">
    <source>
        <dbReference type="HAMAP-Rule" id="MF_01014"/>
    </source>
</evidence>
<dbReference type="NCBIfam" id="TIGR00007">
    <property type="entry name" value="1-(5-phosphoribosyl)-5-[(5-phosphoribosylamino)methylideneamino]imidazole-4-carboxamide isomerase"/>
    <property type="match status" value="1"/>
</dbReference>
<comment type="catalytic activity">
    <reaction evidence="1 9 11">
        <text>1-(5-phospho-beta-D-ribosyl)-5-[(5-phospho-beta-D-ribosylamino)methylideneamino]imidazole-4-carboxamide = 5-[(5-phospho-1-deoxy-D-ribulos-1-ylimino)methylamino]-1-(5-phospho-beta-D-ribosyl)imidazole-4-carboxamide</text>
        <dbReference type="Rhea" id="RHEA:15469"/>
        <dbReference type="ChEBI" id="CHEBI:58435"/>
        <dbReference type="ChEBI" id="CHEBI:58525"/>
        <dbReference type="EC" id="5.3.1.16"/>
    </reaction>
</comment>
<accession>A0A7V2ZHS0</accession>
<evidence type="ECO:0000256" key="8">
    <source>
        <dbReference type="ARBA" id="ARBA00023235"/>
    </source>
</evidence>
<dbReference type="GO" id="GO:0005737">
    <property type="term" value="C:cytoplasm"/>
    <property type="evidence" value="ECO:0007669"/>
    <property type="project" value="UniProtKB-SubCell"/>
</dbReference>
<name>A0A7V2ZHS0_9BACT</name>
<dbReference type="InterPro" id="IPR006063">
    <property type="entry name" value="HisA_bact_arch"/>
</dbReference>
<gene>
    <name evidence="9 12" type="primary">hisA</name>
    <name evidence="12" type="ORF">ENS31_01580</name>
    <name evidence="13" type="ORF">ENS56_13845</name>
</gene>
<keyword evidence="7 9" id="KW-0368">Histidine biosynthesis</keyword>
<reference evidence="12" key="1">
    <citation type="journal article" date="2020" name="mSystems">
        <title>Genome- and Community-Level Interaction Insights into Carbon Utilization and Element Cycling Functions of Hydrothermarchaeota in Hydrothermal Sediment.</title>
        <authorList>
            <person name="Zhou Z."/>
            <person name="Liu Y."/>
            <person name="Xu W."/>
            <person name="Pan J."/>
            <person name="Luo Z.H."/>
            <person name="Li M."/>
        </authorList>
    </citation>
    <scope>NUCLEOTIDE SEQUENCE [LARGE SCALE GENOMIC DNA]</scope>
    <source>
        <strain evidence="12">SpSt-479</strain>
        <strain evidence="13">SpSt-500</strain>
    </source>
</reference>
<dbReference type="SUPFAM" id="SSF51366">
    <property type="entry name" value="Ribulose-phoshate binding barrel"/>
    <property type="match status" value="1"/>
</dbReference>